<evidence type="ECO:0000313" key="4">
    <source>
        <dbReference type="Proteomes" id="UP000233534"/>
    </source>
</evidence>
<dbReference type="Gene3D" id="3.30.1230.10">
    <property type="entry name" value="YlxR-like"/>
    <property type="match status" value="1"/>
</dbReference>
<sequence length="91" mass="10605">MKKKRIPMRMCIGCQEMKPKKELIRVVKNKENEISIDFVGKKPGRGAYICKDIECFEKARKSKGFERAFETSIESEIYEALKKELGTENDK</sequence>
<keyword evidence="4" id="KW-1185">Reference proteome</keyword>
<name>A0A2K9EJ96_9FIRM</name>
<dbReference type="PANTHER" id="PTHR34215:SF1">
    <property type="entry name" value="YLXR DOMAIN-CONTAINING PROTEIN"/>
    <property type="match status" value="1"/>
</dbReference>
<reference evidence="3 5" key="2">
    <citation type="journal article" date="2018" name="Syst. Appl. Microbiol.">
        <title>Characterization and high-quality draft genome sequence of Herbivorax saccincola A7, an anaerobic, alkaliphilic, thermophilic, cellulolytic, and xylanolytic bacterium.</title>
        <authorList>
            <person name="Aikawa S."/>
            <person name="Baramee S."/>
            <person name="Sermsathanaswadi J."/>
            <person name="Thianheng P."/>
            <person name="Tachaapaikoon C."/>
            <person name="Shikata A."/>
            <person name="Waeonukul R."/>
            <person name="Pason P."/>
            <person name="Ratanakhanokchai K."/>
            <person name="Kosugi A."/>
        </authorList>
    </citation>
    <scope>NUCLEOTIDE SEQUENCE [LARGE SCALE GENOMIC DNA]</scope>
    <source>
        <strain evidence="3 5">A7</strain>
    </source>
</reference>
<dbReference type="NCBIfam" id="NF047356">
    <property type="entry name" value="RNA_bind_RnpM"/>
    <property type="match status" value="1"/>
</dbReference>
<dbReference type="RefSeq" id="WP_101302100.1">
    <property type="nucleotide sequence ID" value="NZ_CP025197.1"/>
</dbReference>
<proteinExistence type="predicted"/>
<reference evidence="2 4" key="1">
    <citation type="submission" date="2017-12" db="EMBL/GenBank/DDBJ databases">
        <title>Complete genome sequence of Herbivorax saccincola GGR1, a novel Cellulosome-producing hydrolytic bacterium in a thermophilic biogas plant, established by Illumina and Nanopore MinION sequencing.</title>
        <authorList>
            <person name="Pechtl A."/>
            <person name="Ruckert C."/>
            <person name="Koeck D.E."/>
            <person name="Maus I."/>
            <person name="Winkler A."/>
            <person name="Kalinowski J."/>
            <person name="Puhler A."/>
            <person name="Schwarz W.W."/>
            <person name="Zverlov V.V."/>
            <person name="Schluter A."/>
            <person name="Liebl W."/>
        </authorList>
    </citation>
    <scope>NUCLEOTIDE SEQUENCE [LARGE SCALE GENOMIC DNA]</scope>
    <source>
        <strain evidence="2">GGR1</strain>
        <strain evidence="4">SR1</strain>
    </source>
</reference>
<gene>
    <name evidence="3" type="ORF">B9R14_14910</name>
    <name evidence="2" type="ORF">HVS_10690</name>
</gene>
<dbReference type="AlphaFoldDB" id="A0A2K9EJ96"/>
<dbReference type="KEGG" id="hsc:HVS_10690"/>
<dbReference type="PANTHER" id="PTHR34215">
    <property type="entry name" value="BLL0784 PROTEIN"/>
    <property type="match status" value="1"/>
</dbReference>
<dbReference type="Proteomes" id="UP000233534">
    <property type="component" value="Chromosome"/>
</dbReference>
<dbReference type="InterPro" id="IPR035931">
    <property type="entry name" value="YlxR-like_sf"/>
</dbReference>
<evidence type="ECO:0000313" key="3">
    <source>
        <dbReference type="EMBL" id="PQQ67921.1"/>
    </source>
</evidence>
<accession>A0A2K9EJ96</accession>
<evidence type="ECO:0000313" key="5">
    <source>
        <dbReference type="Proteomes" id="UP000239720"/>
    </source>
</evidence>
<dbReference type="EMBL" id="NEMB01000003">
    <property type="protein sequence ID" value="PQQ67921.1"/>
    <property type="molecule type" value="Genomic_DNA"/>
</dbReference>
<dbReference type="CDD" id="cd00279">
    <property type="entry name" value="YlxR"/>
    <property type="match status" value="1"/>
</dbReference>
<dbReference type="SUPFAM" id="SSF64376">
    <property type="entry name" value="YlxR-like"/>
    <property type="match status" value="1"/>
</dbReference>
<evidence type="ECO:0000313" key="2">
    <source>
        <dbReference type="EMBL" id="AUG58033.1"/>
    </source>
</evidence>
<protein>
    <submittedName>
        <fullName evidence="3">Nucleic acid-binding protein</fullName>
    </submittedName>
</protein>
<dbReference type="InterPro" id="IPR037465">
    <property type="entry name" value="YlxR"/>
</dbReference>
<dbReference type="Pfam" id="PF04296">
    <property type="entry name" value="YlxR"/>
    <property type="match status" value="1"/>
</dbReference>
<dbReference type="EMBL" id="CP025197">
    <property type="protein sequence ID" value="AUG58033.1"/>
    <property type="molecule type" value="Genomic_DNA"/>
</dbReference>
<dbReference type="Proteomes" id="UP000239720">
    <property type="component" value="Unassembled WGS sequence"/>
</dbReference>
<evidence type="ECO:0000259" key="1">
    <source>
        <dbReference type="Pfam" id="PF04296"/>
    </source>
</evidence>
<dbReference type="InterPro" id="IPR007393">
    <property type="entry name" value="YlxR_dom"/>
</dbReference>
<feature type="domain" description="YlxR" evidence="1">
    <location>
        <begin position="9"/>
        <end position="82"/>
    </location>
</feature>
<organism evidence="2 4">
    <name type="scientific">Acetivibrio saccincola</name>
    <dbReference type="NCBI Taxonomy" id="1677857"/>
    <lineage>
        <taxon>Bacteria</taxon>
        <taxon>Bacillati</taxon>
        <taxon>Bacillota</taxon>
        <taxon>Clostridia</taxon>
        <taxon>Eubacteriales</taxon>
        <taxon>Oscillospiraceae</taxon>
        <taxon>Acetivibrio</taxon>
    </lineage>
</organism>
<dbReference type="OrthoDB" id="9813251at2"/>